<dbReference type="PANTHER" id="PTHR45718">
    <property type="entry name" value="TRANSCRIPTIONAL ACTIVATOR CUBITUS INTERRUPTUS"/>
    <property type="match status" value="1"/>
</dbReference>
<dbReference type="InterPro" id="IPR056436">
    <property type="entry name" value="Znf-C2H2_ZIC1-5/GLI1-3-like"/>
</dbReference>
<evidence type="ECO:0000256" key="1">
    <source>
        <dbReference type="ARBA" id="ARBA00004123"/>
    </source>
</evidence>
<evidence type="ECO:0000313" key="12">
    <source>
        <dbReference type="EMBL" id="SPO28698.1"/>
    </source>
</evidence>
<dbReference type="PROSITE" id="PS50157">
    <property type="entry name" value="ZINC_FINGER_C2H2_2"/>
    <property type="match status" value="2"/>
</dbReference>
<feature type="compositionally biased region" description="Pro residues" evidence="10">
    <location>
        <begin position="50"/>
        <end position="59"/>
    </location>
</feature>
<dbReference type="Pfam" id="PF23561">
    <property type="entry name" value="zf-C2H2_15"/>
    <property type="match status" value="1"/>
</dbReference>
<evidence type="ECO:0000256" key="8">
    <source>
        <dbReference type="ARBA" id="ARBA00023242"/>
    </source>
</evidence>
<keyword evidence="6" id="KW-0862">Zinc</keyword>
<evidence type="ECO:0000256" key="5">
    <source>
        <dbReference type="ARBA" id="ARBA00022771"/>
    </source>
</evidence>
<feature type="domain" description="C2H2-type" evidence="11">
    <location>
        <begin position="197"/>
        <end position="222"/>
    </location>
</feature>
<dbReference type="SUPFAM" id="SSF57667">
    <property type="entry name" value="beta-beta-alpha zinc fingers"/>
    <property type="match status" value="2"/>
</dbReference>
<dbReference type="InterPro" id="IPR043359">
    <property type="entry name" value="GLI-like"/>
</dbReference>
<dbReference type="Pfam" id="PF21816">
    <property type="entry name" value="Zap1_zf1"/>
    <property type="match status" value="1"/>
</dbReference>
<gene>
    <name evidence="12" type="ORF">UTRI_04576</name>
</gene>
<dbReference type="FunFam" id="3.30.160.60:FF:000031">
    <property type="entry name" value="GLI family zinc finger 3"/>
    <property type="match status" value="1"/>
</dbReference>
<dbReference type="Gene3D" id="3.30.160.60">
    <property type="entry name" value="Classic Zinc Finger"/>
    <property type="match status" value="3"/>
</dbReference>
<feature type="domain" description="C2H2-type" evidence="11">
    <location>
        <begin position="164"/>
        <end position="196"/>
    </location>
</feature>
<dbReference type="GO" id="GO:0008270">
    <property type="term" value="F:zinc ion binding"/>
    <property type="evidence" value="ECO:0007669"/>
    <property type="project" value="UniProtKB-KW"/>
</dbReference>
<dbReference type="Pfam" id="PF00096">
    <property type="entry name" value="zf-C2H2"/>
    <property type="match status" value="1"/>
</dbReference>
<keyword evidence="5 9" id="KW-0863">Zinc-finger</keyword>
<dbReference type="GO" id="GO:0000978">
    <property type="term" value="F:RNA polymerase II cis-regulatory region sequence-specific DNA binding"/>
    <property type="evidence" value="ECO:0007669"/>
    <property type="project" value="TreeGrafter"/>
</dbReference>
<dbReference type="AlphaFoldDB" id="A0A5C3EE18"/>
<protein>
    <recommendedName>
        <fullName evidence="11">C2H2-type domain-containing protein</fullName>
    </recommendedName>
</protein>
<feature type="region of interest" description="Disordered" evidence="10">
    <location>
        <begin position="228"/>
        <end position="271"/>
    </location>
</feature>
<dbReference type="InterPro" id="IPR048420">
    <property type="entry name" value="Zap1-like_Znf1"/>
</dbReference>
<dbReference type="EMBL" id="OOIN01000024">
    <property type="protein sequence ID" value="SPO28698.1"/>
    <property type="molecule type" value="Genomic_DNA"/>
</dbReference>
<keyword evidence="3" id="KW-0479">Metal-binding</keyword>
<comment type="subcellular location">
    <subcellularLocation>
        <location evidence="1">Nucleus</location>
    </subcellularLocation>
</comment>
<dbReference type="FunFam" id="3.30.160.60:FF:000201">
    <property type="entry name" value="C2H2 finger domain protein (Gli3)"/>
    <property type="match status" value="1"/>
</dbReference>
<evidence type="ECO:0000256" key="6">
    <source>
        <dbReference type="ARBA" id="ARBA00022833"/>
    </source>
</evidence>
<accession>A0A5C3EE18</accession>
<dbReference type="Proteomes" id="UP000324022">
    <property type="component" value="Unassembled WGS sequence"/>
</dbReference>
<evidence type="ECO:0000256" key="10">
    <source>
        <dbReference type="SAM" id="MobiDB-lite"/>
    </source>
</evidence>
<feature type="region of interest" description="Disordered" evidence="10">
    <location>
        <begin position="1"/>
        <end position="128"/>
    </location>
</feature>
<evidence type="ECO:0000256" key="2">
    <source>
        <dbReference type="ARBA" id="ARBA00010831"/>
    </source>
</evidence>
<evidence type="ECO:0000256" key="7">
    <source>
        <dbReference type="ARBA" id="ARBA00023125"/>
    </source>
</evidence>
<evidence type="ECO:0000256" key="3">
    <source>
        <dbReference type="ARBA" id="ARBA00022723"/>
    </source>
</evidence>
<keyword evidence="7" id="KW-0238">DNA-binding</keyword>
<feature type="compositionally biased region" description="Basic and acidic residues" evidence="10">
    <location>
        <begin position="339"/>
        <end position="351"/>
    </location>
</feature>
<evidence type="ECO:0000259" key="11">
    <source>
        <dbReference type="PROSITE" id="PS50157"/>
    </source>
</evidence>
<dbReference type="GO" id="GO:0000981">
    <property type="term" value="F:DNA-binding transcription factor activity, RNA polymerase II-specific"/>
    <property type="evidence" value="ECO:0007669"/>
    <property type="project" value="TreeGrafter"/>
</dbReference>
<feature type="compositionally biased region" description="Low complexity" evidence="10">
    <location>
        <begin position="10"/>
        <end position="20"/>
    </location>
</feature>
<feature type="compositionally biased region" description="Low complexity" evidence="10">
    <location>
        <begin position="408"/>
        <end position="417"/>
    </location>
</feature>
<keyword evidence="13" id="KW-1185">Reference proteome</keyword>
<keyword evidence="8" id="KW-0539">Nucleus</keyword>
<dbReference type="InterPro" id="IPR013087">
    <property type="entry name" value="Znf_C2H2_type"/>
</dbReference>
<evidence type="ECO:0000256" key="4">
    <source>
        <dbReference type="ARBA" id="ARBA00022737"/>
    </source>
</evidence>
<feature type="compositionally biased region" description="Polar residues" evidence="10">
    <location>
        <begin position="81"/>
        <end position="91"/>
    </location>
</feature>
<sequence length="563" mass="59884">MPRRKIVDNGAASTASAAGTPSRRLGSSAAPERSTSPTSSLGGGRISNPPSSPHKPPPGAIRSKQTNPPIAANMPARAPSPTLSEISTSASEGEDGGPSSNQQRLRSASPEGDELADESVREPATSNDAEVTCQWNDCGEAFNSLQPFIDHLHHEHIGIHKSKYMCEWTGCIRKGKPQTSRFALLSHLRSHTGEKPFTCPRPECDKSFTRSDALSKHMRVQHNIITAGSRKAAASSSNAHEDGAEDASMLAEGGAEAAPAKSGPGATGDSLGDELLELAEGEGSEFGLTKGATGDANLYTMSAEELGIQDRLPAAESDSEESKRTEAVLGRALRTWAKDMRERERSRKLRETASAARNRNGADVDDLINGSASTSAGVKRARANDYDSDSGDSMPDVSELRRSRRSTRASSAANGSASRRRSSRFGAVGDENPDESTESGMEAAQSAIRNARNRYLVEKAKLRYIRSENARLWDHLESLQAEQKRVSRQCTAALEQALVYELGQDVDAIFTPPASPKLATATMTVGEQAQALRHEVAEEEVAARGTFIDDESAASAAHGVAAA</sequence>
<dbReference type="SMART" id="SM00355">
    <property type="entry name" value="ZnF_C2H2"/>
    <property type="match status" value="3"/>
</dbReference>
<keyword evidence="4" id="KW-0677">Repeat</keyword>
<feature type="region of interest" description="Disordered" evidence="10">
    <location>
        <begin position="339"/>
        <end position="445"/>
    </location>
</feature>
<dbReference type="OrthoDB" id="3437960at2759"/>
<proteinExistence type="inferred from homology"/>
<organism evidence="12 13">
    <name type="scientific">Ustilago trichophora</name>
    <dbReference type="NCBI Taxonomy" id="86804"/>
    <lineage>
        <taxon>Eukaryota</taxon>
        <taxon>Fungi</taxon>
        <taxon>Dikarya</taxon>
        <taxon>Basidiomycota</taxon>
        <taxon>Ustilaginomycotina</taxon>
        <taxon>Ustilaginomycetes</taxon>
        <taxon>Ustilaginales</taxon>
        <taxon>Ustilaginaceae</taxon>
        <taxon>Ustilago</taxon>
    </lineage>
</organism>
<evidence type="ECO:0000256" key="9">
    <source>
        <dbReference type="PROSITE-ProRule" id="PRU00042"/>
    </source>
</evidence>
<name>A0A5C3EE18_9BASI</name>
<evidence type="ECO:0000313" key="13">
    <source>
        <dbReference type="Proteomes" id="UP000324022"/>
    </source>
</evidence>
<dbReference type="GO" id="GO:0005634">
    <property type="term" value="C:nucleus"/>
    <property type="evidence" value="ECO:0007669"/>
    <property type="project" value="UniProtKB-SubCell"/>
</dbReference>
<dbReference type="InterPro" id="IPR036236">
    <property type="entry name" value="Znf_C2H2_sf"/>
</dbReference>
<dbReference type="PROSITE" id="PS00028">
    <property type="entry name" value="ZINC_FINGER_C2H2_1"/>
    <property type="match status" value="2"/>
</dbReference>
<reference evidence="12 13" key="1">
    <citation type="submission" date="2018-03" db="EMBL/GenBank/DDBJ databases">
        <authorList>
            <person name="Guldener U."/>
        </authorList>
    </citation>
    <scope>NUCLEOTIDE SEQUENCE [LARGE SCALE GENOMIC DNA]</scope>
    <source>
        <strain evidence="12 13">NBRC100155</strain>
    </source>
</reference>
<comment type="similarity">
    <text evidence="2">Belongs to the GLI C2H2-type zinc-finger protein family.</text>
</comment>
<dbReference type="PANTHER" id="PTHR45718:SF8">
    <property type="entry name" value="GLIS FAMILY ZINC FINGER 2"/>
    <property type="match status" value="1"/>
</dbReference>